<sequence>MFFCSVVLLQAGTVFGQQVEAPQPQTGKVAGVITDADGELIPGAKVVVTGPNAADRLTAESDGEGFFVVEGLKPLVAYQISIGETGFADWTSTVTLQQPGQYLYLKEVQLQVAAVVTAVTAATSEEIALQEVHAEEHQRVLGIVPNFMVVYDRNPQPLSARLKYQLAFRSATDAVTIAGSLFIAAIDQASDTPAYQQGLKGYGQRFGAQYAGAFSDVMIGGAVLPSLLHQDPRYFYQGTGTRRSRIRHAMLAPFLCPGDNGKTQFNYSSVGGDLGAAALENLYYPQSNRGVGLVFSTAAITTAGRIASTLAQEFLLRRLTAGASKP</sequence>
<evidence type="ECO:0000313" key="2">
    <source>
        <dbReference type="Proteomes" id="UP000236728"/>
    </source>
</evidence>
<dbReference type="AlphaFoldDB" id="A0A1H6AZ61"/>
<dbReference type="InterPro" id="IPR013784">
    <property type="entry name" value="Carb-bd-like_fold"/>
</dbReference>
<keyword evidence="1" id="KW-0121">Carboxypeptidase</keyword>
<dbReference type="Pfam" id="PF13620">
    <property type="entry name" value="CarboxypepD_reg"/>
    <property type="match status" value="1"/>
</dbReference>
<dbReference type="Proteomes" id="UP000236728">
    <property type="component" value="Unassembled WGS sequence"/>
</dbReference>
<gene>
    <name evidence="1" type="ORF">SAMN05421819_3348</name>
</gene>
<dbReference type="EMBL" id="FNVA01000006">
    <property type="protein sequence ID" value="SEG53317.1"/>
    <property type="molecule type" value="Genomic_DNA"/>
</dbReference>
<dbReference type="GO" id="GO:0004180">
    <property type="term" value="F:carboxypeptidase activity"/>
    <property type="evidence" value="ECO:0007669"/>
    <property type="project" value="UniProtKB-KW"/>
</dbReference>
<keyword evidence="1" id="KW-0645">Protease</keyword>
<name>A0A1H6AZ61_9BACT</name>
<dbReference type="RefSeq" id="WP_235011661.1">
    <property type="nucleotide sequence ID" value="NZ_FNVA01000006.1"/>
</dbReference>
<dbReference type="Gene3D" id="2.60.40.1120">
    <property type="entry name" value="Carboxypeptidase-like, regulatory domain"/>
    <property type="match status" value="1"/>
</dbReference>
<organism evidence="1 2">
    <name type="scientific">Bryocella elongata</name>
    <dbReference type="NCBI Taxonomy" id="863522"/>
    <lineage>
        <taxon>Bacteria</taxon>
        <taxon>Pseudomonadati</taxon>
        <taxon>Acidobacteriota</taxon>
        <taxon>Terriglobia</taxon>
        <taxon>Terriglobales</taxon>
        <taxon>Acidobacteriaceae</taxon>
        <taxon>Bryocella</taxon>
    </lineage>
</organism>
<proteinExistence type="predicted"/>
<dbReference type="SUPFAM" id="SSF49452">
    <property type="entry name" value="Starch-binding domain-like"/>
    <property type="match status" value="1"/>
</dbReference>
<reference evidence="1 2" key="1">
    <citation type="submission" date="2016-10" db="EMBL/GenBank/DDBJ databases">
        <authorList>
            <person name="de Groot N.N."/>
        </authorList>
    </citation>
    <scope>NUCLEOTIDE SEQUENCE [LARGE SCALE GENOMIC DNA]</scope>
    <source>
        <strain evidence="1 2">DSM 22489</strain>
    </source>
</reference>
<evidence type="ECO:0000313" key="1">
    <source>
        <dbReference type="EMBL" id="SEG53317.1"/>
    </source>
</evidence>
<accession>A0A1H6AZ61</accession>
<dbReference type="GO" id="GO:0030246">
    <property type="term" value="F:carbohydrate binding"/>
    <property type="evidence" value="ECO:0007669"/>
    <property type="project" value="InterPro"/>
</dbReference>
<keyword evidence="2" id="KW-1185">Reference proteome</keyword>
<keyword evidence="1" id="KW-0378">Hydrolase</keyword>
<protein>
    <submittedName>
        <fullName evidence="1">Carboxypeptidase regulatory-like domain-containing protein</fullName>
    </submittedName>
</protein>